<evidence type="ECO:0000313" key="1">
    <source>
        <dbReference type="EMBL" id="OJZ80176.1"/>
    </source>
</evidence>
<reference evidence="2" key="1">
    <citation type="journal article" date="2017" name="Genome Biol.">
        <title>Comparative genomics reveals high biological diversity and specific adaptations in the industrially and medically important fungal genus Aspergillus.</title>
        <authorList>
            <person name="de Vries R.P."/>
            <person name="Riley R."/>
            <person name="Wiebenga A."/>
            <person name="Aguilar-Osorio G."/>
            <person name="Amillis S."/>
            <person name="Uchima C.A."/>
            <person name="Anderluh G."/>
            <person name="Asadollahi M."/>
            <person name="Askin M."/>
            <person name="Barry K."/>
            <person name="Battaglia E."/>
            <person name="Bayram O."/>
            <person name="Benocci T."/>
            <person name="Braus-Stromeyer S.A."/>
            <person name="Caldana C."/>
            <person name="Canovas D."/>
            <person name="Cerqueira G.C."/>
            <person name="Chen F."/>
            <person name="Chen W."/>
            <person name="Choi C."/>
            <person name="Clum A."/>
            <person name="Dos Santos R.A."/>
            <person name="Damasio A.R."/>
            <person name="Diallinas G."/>
            <person name="Emri T."/>
            <person name="Fekete E."/>
            <person name="Flipphi M."/>
            <person name="Freyberg S."/>
            <person name="Gallo A."/>
            <person name="Gournas C."/>
            <person name="Habgood R."/>
            <person name="Hainaut M."/>
            <person name="Harispe M.L."/>
            <person name="Henrissat B."/>
            <person name="Hilden K.S."/>
            <person name="Hope R."/>
            <person name="Hossain A."/>
            <person name="Karabika E."/>
            <person name="Karaffa L."/>
            <person name="Karanyi Z."/>
            <person name="Krasevec N."/>
            <person name="Kuo A."/>
            <person name="Kusch H."/>
            <person name="LaButti K."/>
            <person name="Lagendijk E.L."/>
            <person name="Lapidus A."/>
            <person name="Levasseur A."/>
            <person name="Lindquist E."/>
            <person name="Lipzen A."/>
            <person name="Logrieco A.F."/>
            <person name="MacCabe A."/>
            <person name="Maekelae M.R."/>
            <person name="Malavazi I."/>
            <person name="Melin P."/>
            <person name="Meyer V."/>
            <person name="Mielnichuk N."/>
            <person name="Miskei M."/>
            <person name="Molnar A.P."/>
            <person name="Mule G."/>
            <person name="Ngan C.Y."/>
            <person name="Orejas M."/>
            <person name="Orosz E."/>
            <person name="Ouedraogo J.P."/>
            <person name="Overkamp K.M."/>
            <person name="Park H.-S."/>
            <person name="Perrone G."/>
            <person name="Piumi F."/>
            <person name="Punt P.J."/>
            <person name="Ram A.F."/>
            <person name="Ramon A."/>
            <person name="Rauscher S."/>
            <person name="Record E."/>
            <person name="Riano-Pachon D.M."/>
            <person name="Robert V."/>
            <person name="Roehrig J."/>
            <person name="Ruller R."/>
            <person name="Salamov A."/>
            <person name="Salih N.S."/>
            <person name="Samson R.A."/>
            <person name="Sandor E."/>
            <person name="Sanguinetti M."/>
            <person name="Schuetze T."/>
            <person name="Sepcic K."/>
            <person name="Shelest E."/>
            <person name="Sherlock G."/>
            <person name="Sophianopoulou V."/>
            <person name="Squina F.M."/>
            <person name="Sun H."/>
            <person name="Susca A."/>
            <person name="Todd R.B."/>
            <person name="Tsang A."/>
            <person name="Unkles S.E."/>
            <person name="van de Wiele N."/>
            <person name="van Rossen-Uffink D."/>
            <person name="Oliveira J.V."/>
            <person name="Vesth T.C."/>
            <person name="Visser J."/>
            <person name="Yu J.-H."/>
            <person name="Zhou M."/>
            <person name="Andersen M.R."/>
            <person name="Archer D.B."/>
            <person name="Baker S.E."/>
            <person name="Benoit I."/>
            <person name="Brakhage A.A."/>
            <person name="Braus G.H."/>
            <person name="Fischer R."/>
            <person name="Frisvad J.C."/>
            <person name="Goldman G.H."/>
            <person name="Houbraken J."/>
            <person name="Oakley B."/>
            <person name="Pocsi I."/>
            <person name="Scazzocchio C."/>
            <person name="Seiboth B."/>
            <person name="vanKuyk P.A."/>
            <person name="Wortman J."/>
            <person name="Dyer P.S."/>
            <person name="Grigoriev I.V."/>
        </authorList>
    </citation>
    <scope>NUCLEOTIDE SEQUENCE [LARGE SCALE GENOMIC DNA]</scope>
    <source>
        <strain evidence="2">CBS 106.47</strain>
    </source>
</reference>
<feature type="non-terminal residue" evidence="1">
    <location>
        <position position="1"/>
    </location>
</feature>
<organism evidence="1 2">
    <name type="scientific">Aspergillus luchuensis (strain CBS 106.47)</name>
    <dbReference type="NCBI Taxonomy" id="1137211"/>
    <lineage>
        <taxon>Eukaryota</taxon>
        <taxon>Fungi</taxon>
        <taxon>Dikarya</taxon>
        <taxon>Ascomycota</taxon>
        <taxon>Pezizomycotina</taxon>
        <taxon>Eurotiomycetes</taxon>
        <taxon>Eurotiomycetidae</taxon>
        <taxon>Eurotiales</taxon>
        <taxon>Aspergillaceae</taxon>
        <taxon>Aspergillus</taxon>
        <taxon>Aspergillus subgen. Circumdati</taxon>
    </lineage>
</organism>
<proteinExistence type="predicted"/>
<dbReference type="VEuPathDB" id="FungiDB:ASPFODRAFT_148156"/>
<dbReference type="AlphaFoldDB" id="A0A1M3T0B9"/>
<name>A0A1M3T0B9_ASPLC</name>
<accession>A0A1M3T0B9</accession>
<dbReference type="OrthoDB" id="4367165at2759"/>
<protein>
    <submittedName>
        <fullName evidence="1">Uncharacterized protein</fullName>
    </submittedName>
</protein>
<gene>
    <name evidence="1" type="ORF">ASPFODRAFT_148156</name>
</gene>
<dbReference type="EMBL" id="KV878259">
    <property type="protein sequence ID" value="OJZ80176.1"/>
    <property type="molecule type" value="Genomic_DNA"/>
</dbReference>
<evidence type="ECO:0000313" key="2">
    <source>
        <dbReference type="Proteomes" id="UP000184063"/>
    </source>
</evidence>
<sequence length="103" mass="10973">LATVLQYTFPLEGSKATYGEYTGASRQSSNLSGSRMAEEEIAQRGGAVGHPLAQPVSIPATNGLRYNAQQPVMQSLHAPKYPTFIHMSSIDTCSGSSPIFSLL</sequence>
<dbReference type="Proteomes" id="UP000184063">
    <property type="component" value="Unassembled WGS sequence"/>
</dbReference>